<evidence type="ECO:0000256" key="3">
    <source>
        <dbReference type="ARBA" id="ARBA00022806"/>
    </source>
</evidence>
<dbReference type="GO" id="GO:0004386">
    <property type="term" value="F:helicase activity"/>
    <property type="evidence" value="ECO:0007669"/>
    <property type="project" value="UniProtKB-KW"/>
</dbReference>
<keyword evidence="4" id="KW-0067">ATP-binding</keyword>
<dbReference type="GO" id="GO:0005524">
    <property type="term" value="F:ATP binding"/>
    <property type="evidence" value="ECO:0007669"/>
    <property type="project" value="UniProtKB-KW"/>
</dbReference>
<dbReference type="SMART" id="SM00487">
    <property type="entry name" value="DEXDc"/>
    <property type="match status" value="1"/>
</dbReference>
<dbReference type="Gene3D" id="3.40.50.300">
    <property type="entry name" value="P-loop containing nucleotide triphosphate hydrolases"/>
    <property type="match status" value="2"/>
</dbReference>
<dbReference type="GO" id="GO:0016787">
    <property type="term" value="F:hydrolase activity"/>
    <property type="evidence" value="ECO:0007669"/>
    <property type="project" value="UniProtKB-KW"/>
</dbReference>
<evidence type="ECO:0000256" key="4">
    <source>
        <dbReference type="ARBA" id="ARBA00022840"/>
    </source>
</evidence>
<dbReference type="PANTHER" id="PTHR18934:SF99">
    <property type="entry name" value="ATP-DEPENDENT RNA HELICASE DHX37-RELATED"/>
    <property type="match status" value="1"/>
</dbReference>
<dbReference type="SMART" id="SM00490">
    <property type="entry name" value="HELICc"/>
    <property type="match status" value="1"/>
</dbReference>
<dbReference type="InterPro" id="IPR014001">
    <property type="entry name" value="Helicase_ATP-bd"/>
</dbReference>
<evidence type="ECO:0000259" key="6">
    <source>
        <dbReference type="PROSITE" id="PS51194"/>
    </source>
</evidence>
<dbReference type="PROSITE" id="PS51192">
    <property type="entry name" value="HELICASE_ATP_BIND_1"/>
    <property type="match status" value="1"/>
</dbReference>
<keyword evidence="1" id="KW-0547">Nucleotide-binding</keyword>
<dbReference type="PANTHER" id="PTHR18934">
    <property type="entry name" value="ATP-DEPENDENT RNA HELICASE"/>
    <property type="match status" value="1"/>
</dbReference>
<proteinExistence type="predicted"/>
<evidence type="ECO:0008006" key="8">
    <source>
        <dbReference type="Google" id="ProtNLM"/>
    </source>
</evidence>
<protein>
    <recommendedName>
        <fullName evidence="8">Helicase</fullName>
    </recommendedName>
</protein>
<feature type="domain" description="Helicase C-terminal" evidence="6">
    <location>
        <begin position="249"/>
        <end position="417"/>
    </location>
</feature>
<feature type="domain" description="Helicase ATP-binding" evidence="5">
    <location>
        <begin position="35"/>
        <end position="220"/>
    </location>
</feature>
<keyword evidence="3" id="KW-0347">Helicase</keyword>
<keyword evidence="2" id="KW-0378">Hydrolase</keyword>
<dbReference type="PROSITE" id="PS51194">
    <property type="entry name" value="HELICASE_CTER"/>
    <property type="match status" value="1"/>
</dbReference>
<evidence type="ECO:0000256" key="2">
    <source>
        <dbReference type="ARBA" id="ARBA00022801"/>
    </source>
</evidence>
<dbReference type="EMBL" id="MN740329">
    <property type="protein sequence ID" value="QHU00795.1"/>
    <property type="molecule type" value="Genomic_DNA"/>
</dbReference>
<evidence type="ECO:0000313" key="7">
    <source>
        <dbReference type="EMBL" id="QHU00795.1"/>
    </source>
</evidence>
<sequence length="705" mass="79848">MSTKHISLSERASASRNRKLTDIKFKITPYLPDIIELISTHDISAVSAQTASGKTLSIPPALVAQGRILSQLACKEGPPCGWKVRCALPTVVATRAAADFQKKYNTDYTVGFAAGREIKYTDQTDIVYMTTGHATNKLQSILKEKGDALNPEDIDFLGDVFVIDEIHTGTTHITLLMGLLRYIIDKYEWKFHTKLVFTSATLNQLDLERYFSDVPVYNVKLDRLPITHIFSSNDTNPIKGSSIAEICDIVDKELELMKKSGNMWHGIIFQPGVAEVEKTTTALYKQYGDSLMILPAYSDLSQQDIQDIFEDHGCPKIIVGTNIVESSVTIDDVGFIIDDGLNKVVYTSDTGGTRLVTCVIAQDSAIQRAGRTARTCPGRAYHLYTQNYYDTEMKKHHTLEIERVPIFNIVLGLIDAYLDPVDVLRISDERYEQAKKTLVETSMMKIGDDGIYMVTEAGKFVASVNIGIYNSYLIYIAIQKYISNGDEYLLQTTIALAIMLEIYGPPPFYVPRKQKMQSHSEYLVVKDAHIETYFGRFRGPTEIHTLIQLFWDMNEEIYEEQYSLEQNIPFILAAKTWAVKNSMNFKKIKEFYKIYTSVRYTVSLYIDRPSIADEIEGPDPSDIMTIQRNTIELFREAYAENTFIQFSGNNYIKKCDAKCINPIIYKIVTNNNYSLMREYPASVIAAQVIEIQTSYGLMRKIGLIV</sequence>
<dbReference type="Pfam" id="PF00271">
    <property type="entry name" value="Helicase_C"/>
    <property type="match status" value="1"/>
</dbReference>
<name>A0A6C0J515_9ZZZZ</name>
<organism evidence="7">
    <name type="scientific">viral metagenome</name>
    <dbReference type="NCBI Taxonomy" id="1070528"/>
    <lineage>
        <taxon>unclassified sequences</taxon>
        <taxon>metagenomes</taxon>
        <taxon>organismal metagenomes</taxon>
    </lineage>
</organism>
<dbReference type="GO" id="GO:0003723">
    <property type="term" value="F:RNA binding"/>
    <property type="evidence" value="ECO:0007669"/>
    <property type="project" value="TreeGrafter"/>
</dbReference>
<dbReference type="SUPFAM" id="SSF52540">
    <property type="entry name" value="P-loop containing nucleoside triphosphate hydrolases"/>
    <property type="match status" value="1"/>
</dbReference>
<evidence type="ECO:0000259" key="5">
    <source>
        <dbReference type="PROSITE" id="PS51192"/>
    </source>
</evidence>
<dbReference type="InterPro" id="IPR027417">
    <property type="entry name" value="P-loop_NTPase"/>
</dbReference>
<accession>A0A6C0J515</accession>
<dbReference type="AlphaFoldDB" id="A0A6C0J515"/>
<dbReference type="CDD" id="cd18791">
    <property type="entry name" value="SF2_C_RHA"/>
    <property type="match status" value="1"/>
</dbReference>
<evidence type="ECO:0000256" key="1">
    <source>
        <dbReference type="ARBA" id="ARBA00022741"/>
    </source>
</evidence>
<reference evidence="7" key="1">
    <citation type="journal article" date="2020" name="Nature">
        <title>Giant virus diversity and host interactions through global metagenomics.</title>
        <authorList>
            <person name="Schulz F."/>
            <person name="Roux S."/>
            <person name="Paez-Espino D."/>
            <person name="Jungbluth S."/>
            <person name="Walsh D.A."/>
            <person name="Denef V.J."/>
            <person name="McMahon K.D."/>
            <person name="Konstantinidis K.T."/>
            <person name="Eloe-Fadrosh E.A."/>
            <person name="Kyrpides N.C."/>
            <person name="Woyke T."/>
        </authorList>
    </citation>
    <scope>NUCLEOTIDE SEQUENCE</scope>
    <source>
        <strain evidence="7">GVMAG-M-3300025860-20</strain>
    </source>
</reference>
<dbReference type="InterPro" id="IPR001650">
    <property type="entry name" value="Helicase_C-like"/>
</dbReference>